<evidence type="ECO:0000256" key="6">
    <source>
        <dbReference type="ARBA" id="ARBA00022853"/>
    </source>
</evidence>
<feature type="compositionally biased region" description="Low complexity" evidence="10">
    <location>
        <begin position="46"/>
        <end position="57"/>
    </location>
</feature>
<proteinExistence type="inferred from homology"/>
<evidence type="ECO:0000256" key="3">
    <source>
        <dbReference type="ARBA" id="ARBA00012111"/>
    </source>
</evidence>
<evidence type="ECO:0000256" key="9">
    <source>
        <dbReference type="ARBA" id="ARBA00023242"/>
    </source>
</evidence>
<keyword evidence="7" id="KW-0805">Transcription regulation</keyword>
<evidence type="ECO:0000256" key="4">
    <source>
        <dbReference type="ARBA" id="ARBA00022491"/>
    </source>
</evidence>
<comment type="similarity">
    <text evidence="2">Belongs to the histone deacetylase family. HD type 2 subfamily.</text>
</comment>
<evidence type="ECO:0000256" key="10">
    <source>
        <dbReference type="SAM" id="MobiDB-lite"/>
    </source>
</evidence>
<accession>A0ABQ9VMU7</accession>
<dbReference type="PANTHER" id="PTHR45364">
    <property type="entry name" value="HISTONE DEACETYLASE 9-RELATED"/>
    <property type="match status" value="1"/>
</dbReference>
<name>A0ABQ9VMU7_SAGOE</name>
<evidence type="ECO:0000256" key="1">
    <source>
        <dbReference type="ARBA" id="ARBA00004123"/>
    </source>
</evidence>
<feature type="compositionally biased region" description="Low complexity" evidence="10">
    <location>
        <begin position="14"/>
        <end position="25"/>
    </location>
</feature>
<reference evidence="11 12" key="1">
    <citation type="submission" date="2023-05" db="EMBL/GenBank/DDBJ databases">
        <title>B98-5 Cell Line De Novo Hybrid Assembly: An Optical Mapping Approach.</title>
        <authorList>
            <person name="Kananen K."/>
            <person name="Auerbach J.A."/>
            <person name="Kautto E."/>
            <person name="Blachly J.S."/>
        </authorList>
    </citation>
    <scope>NUCLEOTIDE SEQUENCE [LARGE SCALE GENOMIC DNA]</scope>
    <source>
        <strain evidence="11">B95-8</strain>
        <tissue evidence="11">Cell line</tissue>
    </source>
</reference>
<evidence type="ECO:0000256" key="2">
    <source>
        <dbReference type="ARBA" id="ARBA00007738"/>
    </source>
</evidence>
<feature type="compositionally biased region" description="Acidic residues" evidence="10">
    <location>
        <begin position="101"/>
        <end position="133"/>
    </location>
</feature>
<sequence>MRTVGKLPRHRPLSRTQSSPLPQSPQALQQLVMQQQHQQFLEKQKQQQLQLGKILTKTGELPRQPTTHPEETEEELTEQQEALLGEGALTMPREGSTESESTQEDLEEEEEEEEDGEEEDCIQVKDEEGESGAEEGPISEEPSAGYKKRRYVSCPRREQVGGGGGRRRLRRKVLDWDSPGGPTLTPVRLSLTRSHCHPLQQFSDAQQLQPLQVYQAPLSLATVPHQALGRTQSSPAAPGGMKSPPDQPVKHLFTTGESPPPVMFRQGACAWCLAGRQGEEAAGAPEVP</sequence>
<feature type="region of interest" description="Disordered" evidence="10">
    <location>
        <begin position="39"/>
        <end position="187"/>
    </location>
</feature>
<dbReference type="Proteomes" id="UP001266305">
    <property type="component" value="Unassembled WGS sequence"/>
</dbReference>
<dbReference type="PANTHER" id="PTHR45364:SF12">
    <property type="entry name" value="HISTONE DEACETYLASE"/>
    <property type="match status" value="1"/>
</dbReference>
<evidence type="ECO:0000313" key="11">
    <source>
        <dbReference type="EMBL" id="KAK2110716.1"/>
    </source>
</evidence>
<organism evidence="11 12">
    <name type="scientific">Saguinus oedipus</name>
    <name type="common">Cotton-top tamarin</name>
    <name type="synonym">Oedipomidas oedipus</name>
    <dbReference type="NCBI Taxonomy" id="9490"/>
    <lineage>
        <taxon>Eukaryota</taxon>
        <taxon>Metazoa</taxon>
        <taxon>Chordata</taxon>
        <taxon>Craniata</taxon>
        <taxon>Vertebrata</taxon>
        <taxon>Euteleostomi</taxon>
        <taxon>Mammalia</taxon>
        <taxon>Eutheria</taxon>
        <taxon>Euarchontoglires</taxon>
        <taxon>Primates</taxon>
        <taxon>Haplorrhini</taxon>
        <taxon>Platyrrhini</taxon>
        <taxon>Cebidae</taxon>
        <taxon>Callitrichinae</taxon>
        <taxon>Saguinus</taxon>
    </lineage>
</organism>
<dbReference type="EMBL" id="JASSZA010000005">
    <property type="protein sequence ID" value="KAK2110716.1"/>
    <property type="molecule type" value="Genomic_DNA"/>
</dbReference>
<feature type="region of interest" description="Disordered" evidence="10">
    <location>
        <begin position="225"/>
        <end position="259"/>
    </location>
</feature>
<feature type="region of interest" description="Disordered" evidence="10">
    <location>
        <begin position="1"/>
        <end position="25"/>
    </location>
</feature>
<keyword evidence="8" id="KW-0804">Transcription</keyword>
<keyword evidence="9" id="KW-0539">Nucleus</keyword>
<comment type="caution">
    <text evidence="11">The sequence shown here is derived from an EMBL/GenBank/DDBJ whole genome shotgun (WGS) entry which is preliminary data.</text>
</comment>
<dbReference type="EC" id="3.5.1.98" evidence="3"/>
<evidence type="ECO:0000256" key="7">
    <source>
        <dbReference type="ARBA" id="ARBA00023015"/>
    </source>
</evidence>
<evidence type="ECO:0000256" key="5">
    <source>
        <dbReference type="ARBA" id="ARBA00022801"/>
    </source>
</evidence>
<protein>
    <recommendedName>
        <fullName evidence="3">histone deacetylase</fullName>
        <ecNumber evidence="3">3.5.1.98</ecNumber>
    </recommendedName>
</protein>
<evidence type="ECO:0000313" key="12">
    <source>
        <dbReference type="Proteomes" id="UP001266305"/>
    </source>
</evidence>
<keyword evidence="6" id="KW-0156">Chromatin regulator</keyword>
<comment type="subcellular location">
    <subcellularLocation>
        <location evidence="1">Nucleus</location>
    </subcellularLocation>
</comment>
<evidence type="ECO:0000256" key="8">
    <source>
        <dbReference type="ARBA" id="ARBA00023163"/>
    </source>
</evidence>
<gene>
    <name evidence="11" type="primary">HDAC5_3</name>
    <name evidence="11" type="ORF">P7K49_010462</name>
</gene>
<keyword evidence="5" id="KW-0378">Hydrolase</keyword>
<keyword evidence="4" id="KW-0678">Repressor</keyword>
<keyword evidence="12" id="KW-1185">Reference proteome</keyword>